<evidence type="ECO:0000256" key="1">
    <source>
        <dbReference type="SAM" id="MobiDB-lite"/>
    </source>
</evidence>
<reference evidence="2 3" key="1">
    <citation type="submission" date="2019-08" db="EMBL/GenBank/DDBJ databases">
        <authorList>
            <person name="Peeters C."/>
        </authorList>
    </citation>
    <scope>NUCLEOTIDE SEQUENCE [LARGE SCALE GENOMIC DNA]</scope>
    <source>
        <strain evidence="2 3">LMG 31115</strain>
    </source>
</reference>
<accession>A0A5E4UHW7</accession>
<keyword evidence="3" id="KW-1185">Reference proteome</keyword>
<dbReference type="Proteomes" id="UP000333828">
    <property type="component" value="Unassembled WGS sequence"/>
</dbReference>
<organism evidence="2 3">
    <name type="scientific">Pandoraea iniqua</name>
    <dbReference type="NCBI Taxonomy" id="2508288"/>
    <lineage>
        <taxon>Bacteria</taxon>
        <taxon>Pseudomonadati</taxon>
        <taxon>Pseudomonadota</taxon>
        <taxon>Betaproteobacteria</taxon>
        <taxon>Burkholderiales</taxon>
        <taxon>Burkholderiaceae</taxon>
        <taxon>Pandoraea</taxon>
    </lineage>
</organism>
<feature type="compositionally biased region" description="Basic residues" evidence="1">
    <location>
        <begin position="449"/>
        <end position="460"/>
    </location>
</feature>
<dbReference type="AlphaFoldDB" id="A0A5E4UHW7"/>
<gene>
    <name evidence="2" type="ORF">PIN31115_02034</name>
</gene>
<evidence type="ECO:0000313" key="2">
    <source>
        <dbReference type="EMBL" id="VVD99617.1"/>
    </source>
</evidence>
<protein>
    <submittedName>
        <fullName evidence="2">Uncharacterized protein</fullName>
    </submittedName>
</protein>
<sequence length="675" mass="74079">MIEQTPGVGARRDSPPLISSLAMRDDGARTLNNDLSGVVQLVAPHRKAWSTYPSRAYRMPDGDVCVPFREWANQNASRQVKAMGLKADDDVPVMIRDQLGEWREAFTGRETSVLAFEGGRYVTLLDVRAGTWATKRHAREFPVTAHIAQLDAIRRLSVFVAGVGELDSEQEGGVDAPYFARMRNHLADLRDSALDMTTVSLRSQLALLNRELTEVRTLNELTAAAQPERTSGGESVPLRLARRGDNFVLKPAATHSVFSDKQKRARTETASLALLLGLPASTPVTLDVLRSRGFCGGNGDGPQWLQAREAALVGWREESEAVLEGIEKMRAGGGVDSSPNLVPDDAMVEDNVIEAPAPVALREDIVTVHRADDEPEGEAEAGPHRQSGAARHREGSTPVAGGARTRKPAAQRSAASRAARRQTIAMSGLPKMGAPEADPASRQPQPSHISHKSHKSRISRPKSPPPPPPRSLPPSDDESPAVAPTARQPLRRDKSSVRYLCDLLSGDWKTGGAHARAHAQALKRFPEGDTTERETRDRVQGVAHTAAEANALASDRAPYGPFATMIDKHYRASDEVVYEMLSRLLALHAWLDKYFLRCDANDQLFQCGRDRMWLDLYFDAEAAMTKDVSMAEVDEIMLRAAEAIDPARTMWEAFTECESKLPDDEFSKLWPSTRL</sequence>
<dbReference type="EMBL" id="CABPSI010000002">
    <property type="protein sequence ID" value="VVD99617.1"/>
    <property type="molecule type" value="Genomic_DNA"/>
</dbReference>
<name>A0A5E4UHW7_9BURK</name>
<proteinExistence type="predicted"/>
<dbReference type="RefSeq" id="WP_150683926.1">
    <property type="nucleotide sequence ID" value="NZ_CABPSI010000002.1"/>
</dbReference>
<evidence type="ECO:0000313" key="3">
    <source>
        <dbReference type="Proteomes" id="UP000333828"/>
    </source>
</evidence>
<feature type="region of interest" description="Disordered" evidence="1">
    <location>
        <begin position="372"/>
        <end position="493"/>
    </location>
</feature>
<feature type="compositionally biased region" description="Pro residues" evidence="1">
    <location>
        <begin position="462"/>
        <end position="472"/>
    </location>
</feature>